<organism evidence="3 4">
    <name type="scientific">Pleurotus ostreatus</name>
    <name type="common">Oyster mushroom</name>
    <name type="synonym">White-rot fungus</name>
    <dbReference type="NCBI Taxonomy" id="5322"/>
    <lineage>
        <taxon>Eukaryota</taxon>
        <taxon>Fungi</taxon>
        <taxon>Dikarya</taxon>
        <taxon>Basidiomycota</taxon>
        <taxon>Agaricomycotina</taxon>
        <taxon>Agaricomycetes</taxon>
        <taxon>Agaricomycetidae</taxon>
        <taxon>Agaricales</taxon>
        <taxon>Pleurotineae</taxon>
        <taxon>Pleurotaceae</taxon>
        <taxon>Pleurotus</taxon>
    </lineage>
</organism>
<reference evidence="3" key="1">
    <citation type="submission" date="2019-07" db="EMBL/GenBank/DDBJ databases">
        <authorList>
            <person name="Palmer J.M."/>
        </authorList>
    </citation>
    <scope>NUCLEOTIDE SEQUENCE</scope>
    <source>
        <strain evidence="3">PC9</strain>
    </source>
</reference>
<dbReference type="EMBL" id="JACETU010000006">
    <property type="protein sequence ID" value="KAF7426764.1"/>
    <property type="molecule type" value="Genomic_DNA"/>
</dbReference>
<accession>A0A8H7DPQ0</accession>
<dbReference type="GeneID" id="59378951"/>
<dbReference type="AlphaFoldDB" id="A0A8H7DPQ0"/>
<dbReference type="InterPro" id="IPR036897">
    <property type="entry name" value="CarbamoylP_synth_lsu_oligo_sf"/>
</dbReference>
<name>A0A8H7DPQ0_PLEOS</name>
<proteinExistence type="predicted"/>
<evidence type="ECO:0000313" key="3">
    <source>
        <dbReference type="EMBL" id="KAF7426764.1"/>
    </source>
</evidence>
<gene>
    <name evidence="3" type="ORF">PC9H_009133</name>
</gene>
<dbReference type="Gene3D" id="1.10.1030.10">
    <property type="entry name" value="Carbamoyl-phosphate synthetase, large subunit oligomerisation domain"/>
    <property type="match status" value="1"/>
</dbReference>
<evidence type="ECO:0000256" key="1">
    <source>
        <dbReference type="SAM" id="MobiDB-lite"/>
    </source>
</evidence>
<dbReference type="OrthoDB" id="3065009at2759"/>
<dbReference type="Pfam" id="PF02787">
    <property type="entry name" value="CPSase_L_D3"/>
    <property type="match status" value="1"/>
</dbReference>
<dbReference type="InterPro" id="IPR005480">
    <property type="entry name" value="CPSase_lsu_oligo"/>
</dbReference>
<evidence type="ECO:0000259" key="2">
    <source>
        <dbReference type="Pfam" id="PF02787"/>
    </source>
</evidence>
<protein>
    <recommendedName>
        <fullName evidence="2">Carbamoyl-phosphate synthetase large subunit oligomerisation domain-containing protein</fullName>
    </recommendedName>
</protein>
<feature type="domain" description="Carbamoyl-phosphate synthetase large subunit oligomerisation" evidence="2">
    <location>
        <begin position="129"/>
        <end position="178"/>
    </location>
</feature>
<feature type="region of interest" description="Disordered" evidence="1">
    <location>
        <begin position="1"/>
        <end position="23"/>
    </location>
</feature>
<sequence>MQVQTPMSPQIHEVEPLFHPRPPSVLGKRITPELADEFSSNLTAKTLEKAGQSNRASLGRTIPWLEVRCGHASAKTELSMDAGGYITAMAGVHMAGGLDGKMEHTVAYIRCHTHCRLTLQNAFVENVNEELCSPSNKRIGAISTAFHCRYSMDKILEMTNIDRHFLGKPDPLFMMEQTSLLCNPAVRASLLGKAARLLG</sequence>
<dbReference type="RefSeq" id="XP_036630068.1">
    <property type="nucleotide sequence ID" value="XM_036778640.1"/>
</dbReference>
<dbReference type="Proteomes" id="UP000623687">
    <property type="component" value="Unassembled WGS sequence"/>
</dbReference>
<comment type="caution">
    <text evidence="3">The sequence shown here is derived from an EMBL/GenBank/DDBJ whole genome shotgun (WGS) entry which is preliminary data.</text>
</comment>
<keyword evidence="4" id="KW-1185">Reference proteome</keyword>
<dbReference type="SUPFAM" id="SSF48108">
    <property type="entry name" value="Carbamoyl phosphate synthetase, large subunit connection domain"/>
    <property type="match status" value="1"/>
</dbReference>
<dbReference type="VEuPathDB" id="FungiDB:PC9H_009133"/>
<evidence type="ECO:0000313" key="4">
    <source>
        <dbReference type="Proteomes" id="UP000623687"/>
    </source>
</evidence>